<evidence type="ECO:0000256" key="5">
    <source>
        <dbReference type="ARBA" id="ARBA00023004"/>
    </source>
</evidence>
<evidence type="ECO:0000256" key="2">
    <source>
        <dbReference type="ARBA" id="ARBA00022448"/>
    </source>
</evidence>
<name>A0ABP0LJZ8_9DINO</name>
<keyword evidence="7" id="KW-0798">TonB box</keyword>
<evidence type="ECO:0000256" key="1">
    <source>
        <dbReference type="ARBA" id="ARBA00004571"/>
    </source>
</evidence>
<evidence type="ECO:0000256" key="8">
    <source>
        <dbReference type="ARBA" id="ARBA00023136"/>
    </source>
</evidence>
<organism evidence="12 14">
    <name type="scientific">Durusdinium trenchii</name>
    <dbReference type="NCBI Taxonomy" id="1381693"/>
    <lineage>
        <taxon>Eukaryota</taxon>
        <taxon>Sar</taxon>
        <taxon>Alveolata</taxon>
        <taxon>Dinophyceae</taxon>
        <taxon>Suessiales</taxon>
        <taxon>Symbiodiniaceae</taxon>
        <taxon>Durusdinium</taxon>
    </lineage>
</organism>
<dbReference type="Proteomes" id="UP001642464">
    <property type="component" value="Unassembled WGS sequence"/>
</dbReference>
<keyword evidence="12" id="KW-0675">Receptor</keyword>
<keyword evidence="5" id="KW-0408">Iron</keyword>
<dbReference type="EMBL" id="CAXAMM010017779">
    <property type="protein sequence ID" value="CAK9041991.1"/>
    <property type="molecule type" value="Genomic_DNA"/>
</dbReference>
<gene>
    <name evidence="12" type="ORF">SCF082_LOCUS23098</name>
    <name evidence="13" type="ORF">SCF082_LOCUS24204</name>
</gene>
<evidence type="ECO:0000256" key="9">
    <source>
        <dbReference type="ARBA" id="ARBA00023237"/>
    </source>
</evidence>
<feature type="domain" description="TonB-dependent receptor plug" evidence="11">
    <location>
        <begin position="32"/>
        <end position="140"/>
    </location>
</feature>
<evidence type="ECO:0000313" key="12">
    <source>
        <dbReference type="EMBL" id="CAK9039475.1"/>
    </source>
</evidence>
<dbReference type="PROSITE" id="PS52016">
    <property type="entry name" value="TONB_DEPENDENT_REC_3"/>
    <property type="match status" value="1"/>
</dbReference>
<proteinExistence type="predicted"/>
<dbReference type="InterPro" id="IPR012910">
    <property type="entry name" value="Plug_dom"/>
</dbReference>
<dbReference type="PANTHER" id="PTHR32552:SF81">
    <property type="entry name" value="TONB-DEPENDENT OUTER MEMBRANE RECEPTOR"/>
    <property type="match status" value="1"/>
</dbReference>
<dbReference type="Pfam" id="PF07715">
    <property type="entry name" value="Plug"/>
    <property type="match status" value="1"/>
</dbReference>
<keyword evidence="3" id="KW-0410">Iron transport</keyword>
<keyword evidence="2" id="KW-0813">Transport</keyword>
<evidence type="ECO:0000256" key="3">
    <source>
        <dbReference type="ARBA" id="ARBA00022496"/>
    </source>
</evidence>
<dbReference type="Pfam" id="PF00593">
    <property type="entry name" value="TonB_dep_Rec_b-barrel"/>
    <property type="match status" value="1"/>
</dbReference>
<evidence type="ECO:0000259" key="10">
    <source>
        <dbReference type="Pfam" id="PF00593"/>
    </source>
</evidence>
<comment type="caution">
    <text evidence="12">The sequence shown here is derived from an EMBL/GenBank/DDBJ whole genome shotgun (WGS) entry which is preliminary data.</text>
</comment>
<feature type="domain" description="TonB-dependent receptor-like beta-barrel" evidence="10">
    <location>
        <begin position="271"/>
        <end position="547"/>
    </location>
</feature>
<comment type="subcellular location">
    <subcellularLocation>
        <location evidence="1">Cell outer membrane</location>
        <topology evidence="1">Multi-pass membrane protein</topology>
    </subcellularLocation>
</comment>
<dbReference type="SUPFAM" id="SSF56935">
    <property type="entry name" value="Porins"/>
    <property type="match status" value="1"/>
</dbReference>
<protein>
    <submittedName>
        <fullName evidence="12">Pesticin receptor (IRPC)</fullName>
    </submittedName>
</protein>
<dbReference type="InterPro" id="IPR039426">
    <property type="entry name" value="TonB-dep_rcpt-like"/>
</dbReference>
<evidence type="ECO:0000256" key="6">
    <source>
        <dbReference type="ARBA" id="ARBA00023065"/>
    </source>
</evidence>
<sequence>MASAAITALSAGAASAQSDQIIVTATKRPQTLQEVPVAVSVVDAQVIEDSQIVDLFDIQTVVPSLRVSQLQNSSQTTFVIRGFGNGANNPGIESSVGVFIDGVFRSRSASAILDLPTLERVEVLRGPQSTLFGKNVSAGAISITTKGPEYEWGGSVEATYGTFGQTIFRGSLTGPISDTVAFRISGNINNRDGTATNIVTDTDINDRDRFAVRGQLLWEPADTVSFRLIGDYNKIDENCCAAVQIQNGPATAIAIGAPPPFGLGEIIGDDSDPFARNATIDTDTFNRLEGYGGSLQGDWDLGFAQVTSITSYREQTDDTNTDVDFSAADLAENPQNRTFETFTQEIRIASSGDNRFDWLVGGFYFDETVELERDVTFGSQIRPFADNLLTLLGEPGALSTLEGALMLPGGTFFGPGQGVIGDYVMDNRSFSIFGQADFEITDRLTFTGGVQFFDPQVSFPDPTNPLDDGQLDGDQVTYSLQLAYDVTDSINTYFTYATGWKAGAFNLSSDSRPPDPVTGVGRTAGPEDPLTFTFGATYLDAEYDSFLLAPCTPFDPVNCGNGEGSRDLSGTTPAGIHPLSVSTSMTYRHDFTDSLSGFGRLEYLHETATPLIETIPQNITRDVKVVNASIGFQTEGGFDVLFWGRNLTNNNFFLQGFPTVVQAGSVSGYPNQPRTYGVTLRKSF</sequence>
<evidence type="ECO:0000313" key="14">
    <source>
        <dbReference type="Proteomes" id="UP001642464"/>
    </source>
</evidence>
<keyword evidence="4" id="KW-0812">Transmembrane</keyword>
<keyword evidence="14" id="KW-1185">Reference proteome</keyword>
<evidence type="ECO:0000259" key="11">
    <source>
        <dbReference type="Pfam" id="PF07715"/>
    </source>
</evidence>
<dbReference type="Gene3D" id="2.40.170.20">
    <property type="entry name" value="TonB-dependent receptor, beta-barrel domain"/>
    <property type="match status" value="2"/>
</dbReference>
<dbReference type="InterPro" id="IPR036942">
    <property type="entry name" value="Beta-barrel_TonB_sf"/>
</dbReference>
<dbReference type="PANTHER" id="PTHR32552">
    <property type="entry name" value="FERRICHROME IRON RECEPTOR-RELATED"/>
    <property type="match status" value="1"/>
</dbReference>
<keyword evidence="8" id="KW-0472">Membrane</keyword>
<dbReference type="InterPro" id="IPR000531">
    <property type="entry name" value="Beta-barrel_TonB"/>
</dbReference>
<dbReference type="EMBL" id="CAXAMM010016668">
    <property type="protein sequence ID" value="CAK9039475.1"/>
    <property type="molecule type" value="Genomic_DNA"/>
</dbReference>
<keyword evidence="9" id="KW-0998">Cell outer membrane</keyword>
<evidence type="ECO:0000313" key="13">
    <source>
        <dbReference type="EMBL" id="CAK9041991.1"/>
    </source>
</evidence>
<accession>A0ABP0LJZ8</accession>
<keyword evidence="6" id="KW-0406">Ion transport</keyword>
<evidence type="ECO:0000256" key="4">
    <source>
        <dbReference type="ARBA" id="ARBA00022692"/>
    </source>
</evidence>
<evidence type="ECO:0000256" key="7">
    <source>
        <dbReference type="ARBA" id="ARBA00023077"/>
    </source>
</evidence>
<reference evidence="12 14" key="1">
    <citation type="submission" date="2024-02" db="EMBL/GenBank/DDBJ databases">
        <authorList>
            <person name="Chen Y."/>
            <person name="Shah S."/>
            <person name="Dougan E. K."/>
            <person name="Thang M."/>
            <person name="Chan C."/>
        </authorList>
    </citation>
    <scope>NUCLEOTIDE SEQUENCE [LARGE SCALE GENOMIC DNA]</scope>
</reference>